<keyword evidence="2" id="KW-1185">Reference proteome</keyword>
<gene>
    <name evidence="1" type="ORF">AMORRO_LOCUS4191</name>
</gene>
<evidence type="ECO:0000313" key="1">
    <source>
        <dbReference type="EMBL" id="CAG8520778.1"/>
    </source>
</evidence>
<sequence length="199" mass="22873">MESTNSVNHYCVCLACEEGTPSNLWDINCAKFQNRKERVKNHLKECLFFNKKYGQEKVEEILDVRNDPKFNKKSVLSVSDTASFLSDFSTTQSEISTSDQNSNETTLCNWILQQSLSKSEQEHFEQLILNMTVANGWAFRWVENIESIKIFKYLQPSIKLPGHKVLSSRILDLNSKIIMNDIIKCAKSAYQEVTLTFDG</sequence>
<proteinExistence type="predicted"/>
<dbReference type="Proteomes" id="UP000789342">
    <property type="component" value="Unassembled WGS sequence"/>
</dbReference>
<organism evidence="1 2">
    <name type="scientific">Acaulospora morrowiae</name>
    <dbReference type="NCBI Taxonomy" id="94023"/>
    <lineage>
        <taxon>Eukaryota</taxon>
        <taxon>Fungi</taxon>
        <taxon>Fungi incertae sedis</taxon>
        <taxon>Mucoromycota</taxon>
        <taxon>Glomeromycotina</taxon>
        <taxon>Glomeromycetes</taxon>
        <taxon>Diversisporales</taxon>
        <taxon>Acaulosporaceae</taxon>
        <taxon>Acaulospora</taxon>
    </lineage>
</organism>
<accession>A0A9N9A991</accession>
<dbReference type="OrthoDB" id="2427384at2759"/>
<comment type="caution">
    <text evidence="1">The sequence shown here is derived from an EMBL/GenBank/DDBJ whole genome shotgun (WGS) entry which is preliminary data.</text>
</comment>
<protein>
    <submittedName>
        <fullName evidence="1">2485_t:CDS:1</fullName>
    </submittedName>
</protein>
<evidence type="ECO:0000313" key="2">
    <source>
        <dbReference type="Proteomes" id="UP000789342"/>
    </source>
</evidence>
<reference evidence="1" key="1">
    <citation type="submission" date="2021-06" db="EMBL/GenBank/DDBJ databases">
        <authorList>
            <person name="Kallberg Y."/>
            <person name="Tangrot J."/>
            <person name="Rosling A."/>
        </authorList>
    </citation>
    <scope>NUCLEOTIDE SEQUENCE</scope>
    <source>
        <strain evidence="1">CL551</strain>
    </source>
</reference>
<dbReference type="EMBL" id="CAJVPV010002206">
    <property type="protein sequence ID" value="CAG8520778.1"/>
    <property type="molecule type" value="Genomic_DNA"/>
</dbReference>
<dbReference type="AlphaFoldDB" id="A0A9N9A991"/>
<name>A0A9N9A991_9GLOM</name>